<sequence>MVPFKISLVRRLIGWPAPCMKSLSLYLIALLTLLSAPITAQSKKGWTYLFDGKSTEALRGYKMTTFPSSAWRVEDGALMAIPNVPNIDLVTKQPYKNFELTFDWKVSKAGNSGIFYYVVEDAVSESGNGNSPNWLDNFEMQLLDDIDFNDKAPIRSAGSLYDLIIPTNKQLKPVGQYNQARLLVNNNHVEHWLNGRKVVSYDINSDDLNRRIAQSKYKENPKFGQSTNGLIMIQHHGQQVWFKNIRVRSL</sequence>
<dbReference type="KEGG" id="fae:FAES_0163"/>
<dbReference type="eggNOG" id="COG2152">
    <property type="taxonomic scope" value="Bacteria"/>
</dbReference>
<dbReference type="HOGENOM" id="CLU_073042_0_0_10"/>
<dbReference type="Gene3D" id="2.60.120.560">
    <property type="entry name" value="Exo-inulinase, domain 1"/>
    <property type="match status" value="1"/>
</dbReference>
<evidence type="ECO:0000259" key="1">
    <source>
        <dbReference type="Pfam" id="PF06439"/>
    </source>
</evidence>
<dbReference type="Pfam" id="PF06439">
    <property type="entry name" value="3keto-disac_hyd"/>
    <property type="match status" value="1"/>
</dbReference>
<protein>
    <recommendedName>
        <fullName evidence="1">3-keto-alpha-glucoside-1,2-lyase/3-keto-2-hydroxy-glucal hydratase domain-containing protein</fullName>
    </recommendedName>
</protein>
<dbReference type="Proteomes" id="UP000011058">
    <property type="component" value="Chromosome"/>
</dbReference>
<dbReference type="EMBL" id="HE796683">
    <property type="protein sequence ID" value="CCG98177.1"/>
    <property type="molecule type" value="Genomic_DNA"/>
</dbReference>
<dbReference type="AlphaFoldDB" id="I0K224"/>
<accession>I0K224</accession>
<dbReference type="GO" id="GO:0016787">
    <property type="term" value="F:hydrolase activity"/>
    <property type="evidence" value="ECO:0007669"/>
    <property type="project" value="InterPro"/>
</dbReference>
<evidence type="ECO:0000313" key="3">
    <source>
        <dbReference type="Proteomes" id="UP000011058"/>
    </source>
</evidence>
<dbReference type="InterPro" id="IPR010496">
    <property type="entry name" value="AL/BT2_dom"/>
</dbReference>
<dbReference type="STRING" id="1166018.FAES_0163"/>
<evidence type="ECO:0000313" key="2">
    <source>
        <dbReference type="EMBL" id="CCG98177.1"/>
    </source>
</evidence>
<gene>
    <name evidence="2" type="ORF">FAES_0163</name>
</gene>
<dbReference type="PATRIC" id="fig|1166018.3.peg.166"/>
<feature type="domain" description="3-keto-alpha-glucoside-1,2-lyase/3-keto-2-hydroxy-glucal hydratase" evidence="1">
    <location>
        <begin position="45"/>
        <end position="248"/>
    </location>
</feature>
<name>I0K224_9BACT</name>
<keyword evidence="3" id="KW-1185">Reference proteome</keyword>
<reference evidence="2 3" key="1">
    <citation type="journal article" date="2012" name="J. Bacteriol.">
        <title>Genome Sequence of Fibrella aestuarina BUZ 2T, a Filamentous Marine Bacterium.</title>
        <authorList>
            <person name="Filippini M."/>
            <person name="Qi W."/>
            <person name="Blom J."/>
            <person name="Goesmann A."/>
            <person name="Smits T.H."/>
            <person name="Bagheri H.C."/>
        </authorList>
    </citation>
    <scope>NUCLEOTIDE SEQUENCE [LARGE SCALE GENOMIC DNA]</scope>
    <source>
        <strain evidence="3">BUZ 2T</strain>
    </source>
</reference>
<organism evidence="2 3">
    <name type="scientific">Fibrella aestuarina BUZ 2</name>
    <dbReference type="NCBI Taxonomy" id="1166018"/>
    <lineage>
        <taxon>Bacteria</taxon>
        <taxon>Pseudomonadati</taxon>
        <taxon>Bacteroidota</taxon>
        <taxon>Cytophagia</taxon>
        <taxon>Cytophagales</taxon>
        <taxon>Spirosomataceae</taxon>
        <taxon>Fibrella</taxon>
    </lineage>
</organism>
<proteinExistence type="predicted"/>